<dbReference type="RefSeq" id="WP_138832116.1">
    <property type="nucleotide sequence ID" value="NZ_VCNI01000001.1"/>
</dbReference>
<comment type="caution">
    <text evidence="1">The sequence shown here is derived from an EMBL/GenBank/DDBJ whole genome shotgun (WGS) entry which is preliminary data.</text>
</comment>
<proteinExistence type="predicted"/>
<keyword evidence="2" id="KW-1185">Reference proteome</keyword>
<accession>A0ABY2WMU0</accession>
<gene>
    <name evidence="1" type="ORF">FGG15_00540</name>
</gene>
<organism evidence="1 2">
    <name type="scientific">Flagellimonas algicola</name>
    <dbReference type="NCBI Taxonomy" id="2583815"/>
    <lineage>
        <taxon>Bacteria</taxon>
        <taxon>Pseudomonadati</taxon>
        <taxon>Bacteroidota</taxon>
        <taxon>Flavobacteriia</taxon>
        <taxon>Flavobacteriales</taxon>
        <taxon>Flavobacteriaceae</taxon>
        <taxon>Flagellimonas</taxon>
    </lineage>
</organism>
<dbReference type="Proteomes" id="UP000751614">
    <property type="component" value="Unassembled WGS sequence"/>
</dbReference>
<evidence type="ECO:0000313" key="2">
    <source>
        <dbReference type="Proteomes" id="UP000751614"/>
    </source>
</evidence>
<dbReference type="EMBL" id="VCNI01000001">
    <property type="protein sequence ID" value="TMU56062.1"/>
    <property type="molecule type" value="Genomic_DNA"/>
</dbReference>
<name>A0ABY2WMU0_9FLAO</name>
<evidence type="ECO:0000313" key="1">
    <source>
        <dbReference type="EMBL" id="TMU56062.1"/>
    </source>
</evidence>
<evidence type="ECO:0008006" key="3">
    <source>
        <dbReference type="Google" id="ProtNLM"/>
    </source>
</evidence>
<sequence length="353" mass="38773">MRGIVKSYGAKIWAKQLWKTSVVFFLLACGSDDGGEPPPSSGCETGSNPNITFTTSFTDLDAIAHIEPLGELQAFHNFSAHTYVFIKPGVTEVPVYAPVDMDLVNVTFNGTDYQPMFRASCEVVLRFGHITNPVSTIRDAVVTQGIPLFDAQASTLVSFSAGELIGTTSGTVQAKSFDFGVYHSERQLTFLNNDRFHPVETFRHATCPYDYFTSDLRNQMYDLFGPKPLAQPLSCRGPRGRAGTIAGPWFDTEEVFSTPYHGQTEFSPLLVATTLDGTVKLVRGTESNVHRTLLGAATHADPEDVTTEHCYEVESGGYFYLQLQADGTLRVARETSGSCPSEFPSSGYITYYR</sequence>
<protein>
    <recommendedName>
        <fullName evidence="3">Lipoprotein</fullName>
    </recommendedName>
</protein>
<reference evidence="1 2" key="1">
    <citation type="submission" date="2019-05" db="EMBL/GenBank/DDBJ databases">
        <title>Flagellimonas sp. AsT0115, sp. nov., isolated from a marine red algae, Asparagopsis taxiformis.</title>
        <authorList>
            <person name="Kim J."/>
            <person name="Jeong S.E."/>
            <person name="Jeon C.O."/>
        </authorList>
    </citation>
    <scope>NUCLEOTIDE SEQUENCE [LARGE SCALE GENOMIC DNA]</scope>
    <source>
        <strain evidence="1 2">AsT0115</strain>
    </source>
</reference>